<organism evidence="1 2">
    <name type="scientific">Gaopeijia maritima</name>
    <dbReference type="NCBI Taxonomy" id="3119007"/>
    <lineage>
        <taxon>Bacteria</taxon>
        <taxon>Pseudomonadati</taxon>
        <taxon>Gemmatimonadota</taxon>
        <taxon>Longimicrobiia</taxon>
        <taxon>Gaopeijiales</taxon>
        <taxon>Gaopeijiaceae</taxon>
        <taxon>Gaopeijia</taxon>
    </lineage>
</organism>
<evidence type="ECO:0000313" key="1">
    <source>
        <dbReference type="EMBL" id="MEK9502590.1"/>
    </source>
</evidence>
<dbReference type="RefSeq" id="WP_405280405.1">
    <property type="nucleotide sequence ID" value="NZ_CP144380.1"/>
</dbReference>
<name>A0ABU9ECX1_9BACT</name>
<evidence type="ECO:0000313" key="2">
    <source>
        <dbReference type="Proteomes" id="UP001484239"/>
    </source>
</evidence>
<dbReference type="Proteomes" id="UP001484239">
    <property type="component" value="Unassembled WGS sequence"/>
</dbReference>
<proteinExistence type="predicted"/>
<dbReference type="EMBL" id="JBBHLI010000012">
    <property type="protein sequence ID" value="MEK9502590.1"/>
    <property type="molecule type" value="Genomic_DNA"/>
</dbReference>
<accession>A0ABU9ECX1</accession>
<keyword evidence="2" id="KW-1185">Reference proteome</keyword>
<comment type="caution">
    <text evidence="1">The sequence shown here is derived from an EMBL/GenBank/DDBJ whole genome shotgun (WGS) entry which is preliminary data.</text>
</comment>
<reference evidence="1 2" key="1">
    <citation type="submission" date="2024-02" db="EMBL/GenBank/DDBJ databases">
        <title>A novel Gemmatimonadota bacterium.</title>
        <authorList>
            <person name="Du Z.-J."/>
            <person name="Ye Y.-Q."/>
        </authorList>
    </citation>
    <scope>NUCLEOTIDE SEQUENCE [LARGE SCALE GENOMIC DNA]</scope>
    <source>
        <strain evidence="1 2">DH-20</strain>
    </source>
</reference>
<sequence length="155" mass="16985">MKDQAEAFAVCLARGIVDPPVVGAWLDMEIGRSASPGIELIEASLAARDRSRLIAALHQIPGDFDPGRVGGFIFAYLRRAPYPDVDQAIRVGLQLHMLALTGLAPSPEAEIDMWSRDCDLERARGAKEWRAIAEEMSRFIDQYAVPVLPDGRGDV</sequence>
<gene>
    <name evidence="1" type="ORF">WI372_16470</name>
</gene>
<protein>
    <submittedName>
        <fullName evidence="1">Uncharacterized protein</fullName>
    </submittedName>
</protein>